<gene>
    <name evidence="3" type="ORF">JIN81_05280</name>
</gene>
<evidence type="ECO:0000256" key="1">
    <source>
        <dbReference type="SAM" id="MobiDB-lite"/>
    </source>
</evidence>
<evidence type="ECO:0000313" key="4">
    <source>
        <dbReference type="Proteomes" id="UP000658278"/>
    </source>
</evidence>
<feature type="compositionally biased region" description="Acidic residues" evidence="1">
    <location>
        <begin position="544"/>
        <end position="560"/>
    </location>
</feature>
<dbReference type="Proteomes" id="UP000658278">
    <property type="component" value="Unassembled WGS sequence"/>
</dbReference>
<keyword evidence="4" id="KW-1185">Reference proteome</keyword>
<name>A0A934RBT3_9BACT</name>
<evidence type="ECO:0000313" key="3">
    <source>
        <dbReference type="EMBL" id="MBK1826419.1"/>
    </source>
</evidence>
<keyword evidence="2" id="KW-0472">Membrane</keyword>
<dbReference type="AlphaFoldDB" id="A0A934RBT3"/>
<feature type="transmembrane region" description="Helical" evidence="2">
    <location>
        <begin position="21"/>
        <end position="44"/>
    </location>
</feature>
<comment type="caution">
    <text evidence="3">The sequence shown here is derived from an EMBL/GenBank/DDBJ whole genome shotgun (WGS) entry which is preliminary data.</text>
</comment>
<keyword evidence="2" id="KW-0812">Transmembrane</keyword>
<proteinExistence type="predicted"/>
<keyword evidence="2" id="KW-1133">Transmembrane helix</keyword>
<organism evidence="3 4">
    <name type="scientific">Haloferula rosea</name>
    <dbReference type="NCBI Taxonomy" id="490093"/>
    <lineage>
        <taxon>Bacteria</taxon>
        <taxon>Pseudomonadati</taxon>
        <taxon>Verrucomicrobiota</taxon>
        <taxon>Verrucomicrobiia</taxon>
        <taxon>Verrucomicrobiales</taxon>
        <taxon>Verrucomicrobiaceae</taxon>
        <taxon>Haloferula</taxon>
    </lineage>
</organism>
<dbReference type="EMBL" id="JAENII010000003">
    <property type="protein sequence ID" value="MBK1826419.1"/>
    <property type="molecule type" value="Genomic_DNA"/>
</dbReference>
<reference evidence="3" key="1">
    <citation type="submission" date="2021-01" db="EMBL/GenBank/DDBJ databases">
        <title>Modified the classification status of verrucomicrobia.</title>
        <authorList>
            <person name="Feng X."/>
        </authorList>
    </citation>
    <scope>NUCLEOTIDE SEQUENCE</scope>
    <source>
        <strain evidence="3">KCTC 22201</strain>
    </source>
</reference>
<feature type="region of interest" description="Disordered" evidence="1">
    <location>
        <begin position="521"/>
        <end position="560"/>
    </location>
</feature>
<sequence length="560" mass="60753">MSRRARRKKAASKGRRGTGSWWLKGTAGVMVLALVAMLGGYLWLKAWLHGEDFRAMLSTQAGKSMNAKADFGAFRWDGTVVDCPSFSATGPGVMRAVDAQGLSIDIGLGRVRERVVELRNARVNQIDLEFDLRGDASEAPQLPDEVIAPPSVAGPKQKPWYDRFVPNQIELTELKVDQSAVKLGLEAGPIEFSGTRWEVVPDQMQGSYRALGEGGVITFPWEFLPPLELKMAKLRYQDGSVFLTEADFRAYERGVLSLAGEASIEGSGFSFDGTLRDVMANEVLPPDWKQRVEGRMTSDFTVADRGHGLVVDGDLQFADGVLTGLPVLDSLGAYGGNPRFRRLVLSEATLSYSWEDGRIVLTDIAIGAEGLIQVEGRLTIEEDETIDGRFQVGLTPGTLARIPGAETKVFLPGERGLLWTSLHVTGTLDDPKEDLTNRLIAAAGMRMFEILPETGEKVLRFTEQAMSADVAEMLSGEEGLINQGSSLLDQGKSLLDGDGNTLEEAEGVIRQADEVVRGVGGLLDVLRGDPRPQDPPAPDKQAPVEDEAGTPEDAEDTEPN</sequence>
<dbReference type="RefSeq" id="WP_200277352.1">
    <property type="nucleotide sequence ID" value="NZ_JAENII010000003.1"/>
</dbReference>
<accession>A0A934RBT3</accession>
<evidence type="ECO:0000256" key="2">
    <source>
        <dbReference type="SAM" id="Phobius"/>
    </source>
</evidence>
<protein>
    <submittedName>
        <fullName evidence="3">Uncharacterized protein</fullName>
    </submittedName>
</protein>